<dbReference type="EMBL" id="FPCH01000002">
    <property type="protein sequence ID" value="SFV32693.1"/>
    <property type="molecule type" value="Genomic_DNA"/>
</dbReference>
<feature type="transmembrane region" description="Helical" evidence="1">
    <location>
        <begin position="316"/>
        <end position="338"/>
    </location>
</feature>
<feature type="domain" description="Acyltransferase 3" evidence="2">
    <location>
        <begin position="5"/>
        <end position="335"/>
    </location>
</feature>
<protein>
    <submittedName>
        <fullName evidence="3">Peptidoglycan/LPS O-acetylase OafA/YrhL, contains acyltransferase and SGNH-hydrolase domains</fullName>
    </submittedName>
</protein>
<feature type="transmembrane region" description="Helical" evidence="1">
    <location>
        <begin position="140"/>
        <end position="165"/>
    </location>
</feature>
<evidence type="ECO:0000313" key="4">
    <source>
        <dbReference type="Proteomes" id="UP000199423"/>
    </source>
</evidence>
<evidence type="ECO:0000259" key="2">
    <source>
        <dbReference type="Pfam" id="PF01757"/>
    </source>
</evidence>
<reference evidence="4" key="1">
    <citation type="submission" date="2016-10" db="EMBL/GenBank/DDBJ databases">
        <authorList>
            <person name="Varghese N."/>
            <person name="Submissions S."/>
        </authorList>
    </citation>
    <scope>NUCLEOTIDE SEQUENCE [LARGE SCALE GENOMIC DNA]</scope>
    <source>
        <strain evidence="4">DSM 1565</strain>
    </source>
</reference>
<keyword evidence="3" id="KW-0378">Hydrolase</keyword>
<proteinExistence type="predicted"/>
<dbReference type="Pfam" id="PF01757">
    <property type="entry name" value="Acyl_transf_3"/>
    <property type="match status" value="1"/>
</dbReference>
<accession>A0A1I7NDQ6</accession>
<keyword evidence="3" id="KW-0808">Transferase</keyword>
<dbReference type="Proteomes" id="UP000199423">
    <property type="component" value="Unassembled WGS sequence"/>
</dbReference>
<dbReference type="PANTHER" id="PTHR23028:SF53">
    <property type="entry name" value="ACYL_TRANSF_3 DOMAIN-CONTAINING PROTEIN"/>
    <property type="match status" value="1"/>
</dbReference>
<feature type="transmembrane region" description="Helical" evidence="1">
    <location>
        <begin position="204"/>
        <end position="222"/>
    </location>
</feature>
<feature type="transmembrane region" description="Helical" evidence="1">
    <location>
        <begin position="251"/>
        <end position="270"/>
    </location>
</feature>
<feature type="transmembrane region" description="Helical" evidence="1">
    <location>
        <begin position="45"/>
        <end position="67"/>
    </location>
</feature>
<organism evidence="3 4">
    <name type="scientific">Hyphomicrobium facile</name>
    <dbReference type="NCBI Taxonomy" id="51670"/>
    <lineage>
        <taxon>Bacteria</taxon>
        <taxon>Pseudomonadati</taxon>
        <taxon>Pseudomonadota</taxon>
        <taxon>Alphaproteobacteria</taxon>
        <taxon>Hyphomicrobiales</taxon>
        <taxon>Hyphomicrobiaceae</taxon>
        <taxon>Hyphomicrobium</taxon>
    </lineage>
</organism>
<dbReference type="InterPro" id="IPR002656">
    <property type="entry name" value="Acyl_transf_3_dom"/>
</dbReference>
<keyword evidence="1" id="KW-0472">Membrane</keyword>
<feature type="transmembrane region" description="Helical" evidence="1">
    <location>
        <begin position="177"/>
        <end position="198"/>
    </location>
</feature>
<dbReference type="PANTHER" id="PTHR23028">
    <property type="entry name" value="ACETYLTRANSFERASE"/>
    <property type="match status" value="1"/>
</dbReference>
<gene>
    <name evidence="3" type="ORF">SAMN04488557_1692</name>
</gene>
<feature type="transmembrane region" description="Helical" evidence="1">
    <location>
        <begin position="229"/>
        <end position="245"/>
    </location>
</feature>
<keyword evidence="3" id="KW-0012">Acyltransferase</keyword>
<keyword evidence="1" id="KW-0812">Transmembrane</keyword>
<dbReference type="GO" id="GO:0016747">
    <property type="term" value="F:acyltransferase activity, transferring groups other than amino-acyl groups"/>
    <property type="evidence" value="ECO:0007669"/>
    <property type="project" value="InterPro"/>
</dbReference>
<dbReference type="STRING" id="51670.SAMN04488557_1692"/>
<dbReference type="GO" id="GO:0016787">
    <property type="term" value="F:hydrolase activity"/>
    <property type="evidence" value="ECO:0007669"/>
    <property type="project" value="UniProtKB-KW"/>
</dbReference>
<evidence type="ECO:0000313" key="3">
    <source>
        <dbReference type="EMBL" id="SFV32693.1"/>
    </source>
</evidence>
<evidence type="ECO:0000256" key="1">
    <source>
        <dbReference type="SAM" id="Phobius"/>
    </source>
</evidence>
<sequence>MQKVRSVDGLRGMAALSVAWFHTYTQNGGVLVSNSMPSAFNTASVWGRFGVQLFFVISGFVIAYTLYNDRTINSSKAVCTYFIRRSVRLDPTYWTALAAYFLGVPLLLSISSLDIFPVREGSAVEMSKNIFYFLPLNARLYLPVAWTLGVEVQFYVFFALIVLLLNRFEEQGLPRDIAFCAVALLLIAASALRLANLVSLDEQWLYHHLHTFLGGILAALTLCRVRGALALYWLNAGVMLAAFGFSRDSYVLASLASSLLLMAAVWWRPLSQMLSNRLLSELGALSYCIYLFHMLIGGITIALLQKLVSGESGLHQVGFVIVGIFATIAVSAVVYALIEKPSIIASKYFSAAQADSAAVRAATLHLMKSSTMDKPPPGQFRGVEGQLPSHAHIVNPSDLN</sequence>
<dbReference type="GO" id="GO:0016020">
    <property type="term" value="C:membrane"/>
    <property type="evidence" value="ECO:0007669"/>
    <property type="project" value="TreeGrafter"/>
</dbReference>
<dbReference type="InterPro" id="IPR050879">
    <property type="entry name" value="Acyltransferase_3"/>
</dbReference>
<feature type="transmembrane region" description="Helical" evidence="1">
    <location>
        <begin position="282"/>
        <end position="304"/>
    </location>
</feature>
<dbReference type="OrthoDB" id="9767863at2"/>
<dbReference type="GO" id="GO:0000271">
    <property type="term" value="P:polysaccharide biosynthetic process"/>
    <property type="evidence" value="ECO:0007669"/>
    <property type="project" value="TreeGrafter"/>
</dbReference>
<name>A0A1I7NDQ6_9HYPH</name>
<keyword evidence="1" id="KW-1133">Transmembrane helix</keyword>
<dbReference type="RefSeq" id="WP_092867001.1">
    <property type="nucleotide sequence ID" value="NZ_FPCH01000002.1"/>
</dbReference>
<dbReference type="AlphaFoldDB" id="A0A1I7NDQ6"/>
<feature type="transmembrane region" description="Helical" evidence="1">
    <location>
        <begin position="93"/>
        <end position="113"/>
    </location>
</feature>
<keyword evidence="4" id="KW-1185">Reference proteome</keyword>